<reference evidence="2 3" key="1">
    <citation type="submission" date="2019-02" db="EMBL/GenBank/DDBJ databases">
        <authorList>
            <person name="Goldberg S.R."/>
            <person name="Haltli B.A."/>
            <person name="Correa H."/>
            <person name="Russell K.G."/>
        </authorList>
    </citation>
    <scope>NUCLEOTIDE SEQUENCE [LARGE SCALE GENOMIC DNA]</scope>
    <source>
        <strain evidence="2 3">JCM 16186</strain>
    </source>
</reference>
<evidence type="ECO:0000313" key="3">
    <source>
        <dbReference type="Proteomes" id="UP000798808"/>
    </source>
</evidence>
<comment type="caution">
    <text evidence="2">The sequence shown here is derived from an EMBL/GenBank/DDBJ whole genome shotgun (WGS) entry which is preliminary data.</text>
</comment>
<protein>
    <submittedName>
        <fullName evidence="2">Uncharacterized protein</fullName>
    </submittedName>
</protein>
<feature type="region of interest" description="Disordered" evidence="1">
    <location>
        <begin position="93"/>
        <end position="115"/>
    </location>
</feature>
<evidence type="ECO:0000313" key="2">
    <source>
        <dbReference type="EMBL" id="MTI25128.1"/>
    </source>
</evidence>
<name>A0ABW9RP70_9BACT</name>
<gene>
    <name evidence="2" type="ORF">E1163_09265</name>
</gene>
<keyword evidence="3" id="KW-1185">Reference proteome</keyword>
<organism evidence="2 3">
    <name type="scientific">Fulvivirga kasyanovii</name>
    <dbReference type="NCBI Taxonomy" id="396812"/>
    <lineage>
        <taxon>Bacteria</taxon>
        <taxon>Pseudomonadati</taxon>
        <taxon>Bacteroidota</taxon>
        <taxon>Cytophagia</taxon>
        <taxon>Cytophagales</taxon>
        <taxon>Fulvivirgaceae</taxon>
        <taxon>Fulvivirga</taxon>
    </lineage>
</organism>
<dbReference type="Proteomes" id="UP000798808">
    <property type="component" value="Unassembled WGS sequence"/>
</dbReference>
<evidence type="ECO:0000256" key="1">
    <source>
        <dbReference type="SAM" id="MobiDB-lite"/>
    </source>
</evidence>
<dbReference type="EMBL" id="SMLW01000486">
    <property type="protein sequence ID" value="MTI25128.1"/>
    <property type="molecule type" value="Genomic_DNA"/>
</dbReference>
<sequence length="115" mass="13237">MKRFVTERYEEGVAAAEKALVEMQPKPDFGLIAFDGFITWEEKKYDAVIVRAFDKTQDEGFQFCQRYIPKEDGSGIEPTGNSAFLGKSENIILENPSPKTEPSKEPQKKKPWWKF</sequence>
<proteinExistence type="predicted"/>
<accession>A0ABW9RP70</accession>